<gene>
    <name evidence="2" type="ORF">E3P90_01949</name>
</gene>
<feature type="compositionally biased region" description="Polar residues" evidence="1">
    <location>
        <begin position="19"/>
        <end position="41"/>
    </location>
</feature>
<feature type="compositionally biased region" description="Basic and acidic residues" evidence="1">
    <location>
        <begin position="99"/>
        <end position="108"/>
    </location>
</feature>
<accession>A0A4T0L1G0</accession>
<feature type="compositionally biased region" description="Polar residues" evidence="1">
    <location>
        <begin position="152"/>
        <end position="162"/>
    </location>
</feature>
<feature type="region of interest" description="Disordered" evidence="1">
    <location>
        <begin position="17"/>
        <end position="41"/>
    </location>
</feature>
<dbReference type="OrthoDB" id="3364485at2759"/>
<reference evidence="2 3" key="1">
    <citation type="submission" date="2019-03" db="EMBL/GenBank/DDBJ databases">
        <title>Sequencing 23 genomes of Wallemia ichthyophaga.</title>
        <authorList>
            <person name="Gostincar C."/>
        </authorList>
    </citation>
    <scope>NUCLEOTIDE SEQUENCE [LARGE SCALE GENOMIC DNA]</scope>
    <source>
        <strain evidence="2 3">EXF-8621</strain>
    </source>
</reference>
<feature type="region of interest" description="Disordered" evidence="1">
    <location>
        <begin position="152"/>
        <end position="240"/>
    </location>
</feature>
<comment type="caution">
    <text evidence="2">The sequence shown here is derived from an EMBL/GenBank/DDBJ whole genome shotgun (WGS) entry which is preliminary data.</text>
</comment>
<name>A0A4T0L1G0_WALIC</name>
<dbReference type="AlphaFoldDB" id="A0A4T0L1G0"/>
<evidence type="ECO:0000313" key="3">
    <source>
        <dbReference type="Proteomes" id="UP000306954"/>
    </source>
</evidence>
<feature type="compositionally biased region" description="Polar residues" evidence="1">
    <location>
        <begin position="227"/>
        <end position="236"/>
    </location>
</feature>
<feature type="compositionally biased region" description="Basic and acidic residues" evidence="1">
    <location>
        <begin position="163"/>
        <end position="172"/>
    </location>
</feature>
<feature type="compositionally biased region" description="Low complexity" evidence="1">
    <location>
        <begin position="84"/>
        <end position="98"/>
    </location>
</feature>
<protein>
    <submittedName>
        <fullName evidence="2">Uncharacterized protein</fullName>
    </submittedName>
</protein>
<dbReference type="Proteomes" id="UP000306954">
    <property type="component" value="Unassembled WGS sequence"/>
</dbReference>
<evidence type="ECO:0000313" key="2">
    <source>
        <dbReference type="EMBL" id="TIB12815.1"/>
    </source>
</evidence>
<feature type="compositionally biased region" description="Basic and acidic residues" evidence="1">
    <location>
        <begin position="118"/>
        <end position="138"/>
    </location>
</feature>
<dbReference type="EMBL" id="SPOF01000017">
    <property type="protein sequence ID" value="TIB12815.1"/>
    <property type="molecule type" value="Genomic_DNA"/>
</dbReference>
<feature type="region of interest" description="Disordered" evidence="1">
    <location>
        <begin position="78"/>
        <end position="138"/>
    </location>
</feature>
<evidence type="ECO:0000256" key="1">
    <source>
        <dbReference type="SAM" id="MobiDB-lite"/>
    </source>
</evidence>
<organism evidence="2 3">
    <name type="scientific">Wallemia ichthyophaga</name>
    <dbReference type="NCBI Taxonomy" id="245174"/>
    <lineage>
        <taxon>Eukaryota</taxon>
        <taxon>Fungi</taxon>
        <taxon>Dikarya</taxon>
        <taxon>Basidiomycota</taxon>
        <taxon>Wallemiomycotina</taxon>
        <taxon>Wallemiomycetes</taxon>
        <taxon>Wallemiales</taxon>
        <taxon>Wallemiaceae</taxon>
        <taxon>Wallemia</taxon>
    </lineage>
</organism>
<proteinExistence type="predicted"/>
<sequence length="393" mass="44900">MEINKNNYKPLNLNKKFLSNTATKSPSTPTQPKLLTGKVNQQSTWKQLNELKHWDEIDEEDDLVLVDQAGHQLGHVVEHEQKQQQHQQYQPQLQPQLQRHPDQSDEMHSAAIRAKQRRQLEENERLEAQHRAQKKASELADRLAIEQQLTHQQTTLAKQLQLSRERERERSNHPSSPQPPPKSILTRNPNTPAYNPWTARIEARQQLQNQPASPPPWRKPKVKVPCSNPSKPQPITTKIPFYPPSSATNYKFDKIRVKLPKTAYSKTINTSDGTSYVNHKNQIDALDGLMDKIKSMMSPQQVEEEKVAQYSPKQPPAPTPAPDVHAVPAPAPPQSKENTQKEFNPPSKPRSMYINNQSRRHSNQLNLPSQREEFLKASTSAPPDPLHKSLSSQ</sequence>
<feature type="compositionally biased region" description="Polar residues" evidence="1">
    <location>
        <begin position="353"/>
        <end position="369"/>
    </location>
</feature>
<feature type="region of interest" description="Disordered" evidence="1">
    <location>
        <begin position="297"/>
        <end position="393"/>
    </location>
</feature>